<protein>
    <submittedName>
        <fullName evidence="1">Uncharacterized protein</fullName>
    </submittedName>
</protein>
<dbReference type="STRING" id="1385369.N825_22780"/>
<dbReference type="Proteomes" id="UP000019486">
    <property type="component" value="Unassembled WGS sequence"/>
</dbReference>
<evidence type="ECO:0000313" key="1">
    <source>
        <dbReference type="EMBL" id="EWY36940.1"/>
    </source>
</evidence>
<accession>W9GSS0</accession>
<dbReference type="EMBL" id="AVFL01000033">
    <property type="protein sequence ID" value="EWY36940.1"/>
    <property type="molecule type" value="Genomic_DNA"/>
</dbReference>
<proteinExistence type="predicted"/>
<dbReference type="AlphaFoldDB" id="W9GSS0"/>
<name>W9GSS0_9PROT</name>
<gene>
    <name evidence="1" type="ORF">N825_22780</name>
</gene>
<keyword evidence="2" id="KW-1185">Reference proteome</keyword>
<evidence type="ECO:0000313" key="2">
    <source>
        <dbReference type="Proteomes" id="UP000019486"/>
    </source>
</evidence>
<comment type="caution">
    <text evidence="1">The sequence shown here is derived from an EMBL/GenBank/DDBJ whole genome shotgun (WGS) entry which is preliminary data.</text>
</comment>
<organism evidence="1 2">
    <name type="scientific">Skermanella stibiiresistens SB22</name>
    <dbReference type="NCBI Taxonomy" id="1385369"/>
    <lineage>
        <taxon>Bacteria</taxon>
        <taxon>Pseudomonadati</taxon>
        <taxon>Pseudomonadota</taxon>
        <taxon>Alphaproteobacteria</taxon>
        <taxon>Rhodospirillales</taxon>
        <taxon>Azospirillaceae</taxon>
        <taxon>Skermanella</taxon>
    </lineage>
</organism>
<sequence length="38" mass="4204">MAAGASTSTFFEVSRFWPIVTGHSRPRDGFFVEVDKVA</sequence>
<reference evidence="1 2" key="1">
    <citation type="submission" date="2013-08" db="EMBL/GenBank/DDBJ databases">
        <title>The genome sequence of Skermanella stibiiresistens.</title>
        <authorList>
            <person name="Zhu W."/>
            <person name="Wang G."/>
        </authorList>
    </citation>
    <scope>NUCLEOTIDE SEQUENCE [LARGE SCALE GENOMIC DNA]</scope>
    <source>
        <strain evidence="1 2">SB22</strain>
    </source>
</reference>